<dbReference type="InterPro" id="IPR011625">
    <property type="entry name" value="A2M_N_BRD"/>
</dbReference>
<evidence type="ECO:0000256" key="2">
    <source>
        <dbReference type="ARBA" id="ARBA00022966"/>
    </source>
</evidence>
<dbReference type="PANTHER" id="PTHR11412:SF136">
    <property type="entry name" value="CD109 ANTIGEN"/>
    <property type="match status" value="1"/>
</dbReference>
<keyword evidence="5" id="KW-1185">Reference proteome</keyword>
<dbReference type="AlphaFoldDB" id="T1H4Z1"/>
<dbReference type="EnsemblMetazoa" id="MESCA011364-RA">
    <property type="protein sequence ID" value="MESCA011364-PA"/>
    <property type="gene ID" value="MESCA011364"/>
</dbReference>
<dbReference type="HOGENOM" id="CLU_1782023_0_0_1"/>
<dbReference type="STRING" id="36166.T1H4Z1"/>
<keyword evidence="1" id="KW-0732">Signal</keyword>
<sequence>MAPNVKVVVFLYNKGDLKKKEVTVNFEKELENQFVIDACDEAKPGQEVELSLKTAQNSFIGLLGLDQSVLLLKSGNDLDASNIFNKIEQNFFGGCFRGGCFPPRSSSSLIIITNADFEQEDERHYPKMYAMRAYSPMSAQPMMFGSAGSVRTARNIEPPRIRKEFPETWIWEDIET</sequence>
<evidence type="ECO:0000313" key="4">
    <source>
        <dbReference type="EnsemblMetazoa" id="MESCA011364-PA"/>
    </source>
</evidence>
<dbReference type="Pfam" id="PF07703">
    <property type="entry name" value="A2M_BRD"/>
    <property type="match status" value="1"/>
</dbReference>
<dbReference type="Proteomes" id="UP000015102">
    <property type="component" value="Unassembled WGS sequence"/>
</dbReference>
<dbReference type="InterPro" id="IPR050473">
    <property type="entry name" value="A2M/Complement_sys"/>
</dbReference>
<dbReference type="EMBL" id="CAQQ02150460">
    <property type="status" value="NOT_ANNOTATED_CDS"/>
    <property type="molecule type" value="Genomic_DNA"/>
</dbReference>
<reference evidence="5" key="1">
    <citation type="submission" date="2013-02" db="EMBL/GenBank/DDBJ databases">
        <authorList>
            <person name="Hughes D."/>
        </authorList>
    </citation>
    <scope>NUCLEOTIDE SEQUENCE</scope>
    <source>
        <strain>Durham</strain>
        <strain evidence="5">NC isolate 2 -- Noor lab</strain>
    </source>
</reference>
<keyword evidence="2" id="KW-0882">Thioester bond</keyword>
<evidence type="ECO:0000313" key="5">
    <source>
        <dbReference type="Proteomes" id="UP000015102"/>
    </source>
</evidence>
<protein>
    <recommendedName>
        <fullName evidence="3">Alpha-2-macroglobulin bait region domain-containing protein</fullName>
    </recommendedName>
</protein>
<reference evidence="4" key="2">
    <citation type="submission" date="2015-06" db="UniProtKB">
        <authorList>
            <consortium name="EnsemblMetazoa"/>
        </authorList>
    </citation>
    <scope>IDENTIFICATION</scope>
</reference>
<dbReference type="Gene3D" id="6.20.50.160">
    <property type="match status" value="1"/>
</dbReference>
<accession>T1H4Z1</accession>
<dbReference type="PANTHER" id="PTHR11412">
    <property type="entry name" value="MACROGLOBULIN / COMPLEMENT"/>
    <property type="match status" value="1"/>
</dbReference>
<feature type="domain" description="Alpha-2-macroglobulin bait region" evidence="3">
    <location>
        <begin position="1"/>
        <end position="72"/>
    </location>
</feature>
<evidence type="ECO:0000256" key="1">
    <source>
        <dbReference type="ARBA" id="ARBA00022729"/>
    </source>
</evidence>
<evidence type="ECO:0000259" key="3">
    <source>
        <dbReference type="Pfam" id="PF07703"/>
    </source>
</evidence>
<name>T1H4Z1_MEGSC</name>
<organism evidence="4 5">
    <name type="scientific">Megaselia scalaris</name>
    <name type="common">Humpbacked fly</name>
    <name type="synonym">Phora scalaris</name>
    <dbReference type="NCBI Taxonomy" id="36166"/>
    <lineage>
        <taxon>Eukaryota</taxon>
        <taxon>Metazoa</taxon>
        <taxon>Ecdysozoa</taxon>
        <taxon>Arthropoda</taxon>
        <taxon>Hexapoda</taxon>
        <taxon>Insecta</taxon>
        <taxon>Pterygota</taxon>
        <taxon>Neoptera</taxon>
        <taxon>Endopterygota</taxon>
        <taxon>Diptera</taxon>
        <taxon>Brachycera</taxon>
        <taxon>Muscomorpha</taxon>
        <taxon>Platypezoidea</taxon>
        <taxon>Phoridae</taxon>
        <taxon>Megaseliini</taxon>
        <taxon>Megaselia</taxon>
    </lineage>
</organism>
<proteinExistence type="predicted"/>